<dbReference type="GO" id="GO:0005634">
    <property type="term" value="C:nucleus"/>
    <property type="evidence" value="ECO:0007669"/>
    <property type="project" value="TreeGrafter"/>
</dbReference>
<feature type="region of interest" description="Disordered" evidence="7">
    <location>
        <begin position="1"/>
        <end position="45"/>
    </location>
</feature>
<feature type="region of interest" description="Disordered" evidence="7">
    <location>
        <begin position="58"/>
        <end position="82"/>
    </location>
</feature>
<keyword evidence="3" id="KW-0805">Transcription regulation</keyword>
<dbReference type="GO" id="GO:0008270">
    <property type="term" value="F:zinc ion binding"/>
    <property type="evidence" value="ECO:0007669"/>
    <property type="project" value="InterPro"/>
</dbReference>
<feature type="compositionally biased region" description="Low complexity" evidence="7">
    <location>
        <begin position="1"/>
        <end position="29"/>
    </location>
</feature>
<dbReference type="STRING" id="1460663.A0A177CPD1"/>
<keyword evidence="4" id="KW-0238">DNA-binding</keyword>
<organism evidence="9 10">
    <name type="scientific">Paraphaeosphaeria sporulosa</name>
    <dbReference type="NCBI Taxonomy" id="1460663"/>
    <lineage>
        <taxon>Eukaryota</taxon>
        <taxon>Fungi</taxon>
        <taxon>Dikarya</taxon>
        <taxon>Ascomycota</taxon>
        <taxon>Pezizomycotina</taxon>
        <taxon>Dothideomycetes</taxon>
        <taxon>Pleosporomycetidae</taxon>
        <taxon>Pleosporales</taxon>
        <taxon>Massarineae</taxon>
        <taxon>Didymosphaeriaceae</taxon>
        <taxon>Paraphaeosphaeria</taxon>
    </lineage>
</organism>
<keyword evidence="1" id="KW-0479">Metal-binding</keyword>
<keyword evidence="6" id="KW-0539">Nucleus</keyword>
<keyword evidence="5" id="KW-0804">Transcription</keyword>
<dbReference type="PANTHER" id="PTHR31944">
    <property type="entry name" value="HEME-RESPONSIVE ZINC FINGER TRANSCRIPTION FACTOR HAP1"/>
    <property type="match status" value="1"/>
</dbReference>
<evidence type="ECO:0000313" key="10">
    <source>
        <dbReference type="Proteomes" id="UP000077069"/>
    </source>
</evidence>
<gene>
    <name evidence="9" type="ORF">CC84DRAFT_1257465</name>
</gene>
<evidence type="ECO:0000256" key="7">
    <source>
        <dbReference type="SAM" id="MobiDB-lite"/>
    </source>
</evidence>
<protein>
    <recommendedName>
        <fullName evidence="8">Xylanolytic transcriptional activator regulatory domain-containing protein</fullName>
    </recommendedName>
</protein>
<dbReference type="InterPro" id="IPR051430">
    <property type="entry name" value="Fungal_TF_Env_Response"/>
</dbReference>
<dbReference type="InParanoid" id="A0A177CPD1"/>
<dbReference type="Pfam" id="PF04082">
    <property type="entry name" value="Fungal_trans"/>
    <property type="match status" value="1"/>
</dbReference>
<feature type="compositionally biased region" description="Polar residues" evidence="7">
    <location>
        <begin position="61"/>
        <end position="82"/>
    </location>
</feature>
<dbReference type="OrthoDB" id="5414787at2759"/>
<evidence type="ECO:0000256" key="1">
    <source>
        <dbReference type="ARBA" id="ARBA00022723"/>
    </source>
</evidence>
<dbReference type="Proteomes" id="UP000077069">
    <property type="component" value="Unassembled WGS sequence"/>
</dbReference>
<keyword evidence="2" id="KW-0862">Zinc</keyword>
<sequence>MESTKTQNTSAPQPTQQQPQFQQQTVSQPNGGLNGYATPTPQAFEELRERVARLEELVSPRSVSSASRNAATNPSPRDATHVSNVAYPSQIGSVVVKGSSSRYHGQNDRVTLLNQFTEAKESINEISRDPQITGLAKQVQFLQGKSKSKIASPDTENTDFSLALLKLREFLPSKSTCDRLLNVYWRHFEQTMRILHIPTFMQRYSQIWMNTDPEICTTSSTIPQVTVVLIMAHAVDRLAPPDDGSDHTSAYLKGAAGDLIQAWLDELGRKRRNEFATIQVEALLLLARSLRNMPPEKIWSATGTLVRNAMVMGLHMDPSKVAKITPFYAEMRRRLWATIMEMDIQASMNAGMPILSLEADFSPLVPSNLDDADFDENCTRLPPAKPLSTMTDSLAQVYLASSLSQRIRALSLLQKVSSEVDVVEVMREAKKLEDWLSRKPAPLRLDNDDRKPNDAGSLVHRILTDLYVRRPLLCLYRPLLLGERQDNPFSSEISRLCLESSLVILSYQDYYDARNLEDDPRMPSSYRNFFYVACKNDVLWAALSICQHVEALNRQTNMDPTDQISEQHKSTLINAIQNTIDRFTTRIGQRDSDLKDVMFLSVALESVRSSRLVQGKSQVMYEMAKRTLSACRENLMDSVVMGNKAHSVPDSTSKRPKSVQKVPTRTPTTPLMRSPPATDPLPNLSPPLELDSFLSATSDLGVEFSNFHGEAFGFGTDPDFTIDANWNWDNMWQ</sequence>
<dbReference type="PANTHER" id="PTHR31944:SF131">
    <property type="entry name" value="HEME-RESPONSIVE ZINC FINGER TRANSCRIPTION FACTOR HAP1"/>
    <property type="match status" value="1"/>
</dbReference>
<evidence type="ECO:0000256" key="2">
    <source>
        <dbReference type="ARBA" id="ARBA00022833"/>
    </source>
</evidence>
<dbReference type="CDD" id="cd12148">
    <property type="entry name" value="fungal_TF_MHR"/>
    <property type="match status" value="1"/>
</dbReference>
<dbReference type="GO" id="GO:0001228">
    <property type="term" value="F:DNA-binding transcription activator activity, RNA polymerase II-specific"/>
    <property type="evidence" value="ECO:0007669"/>
    <property type="project" value="TreeGrafter"/>
</dbReference>
<dbReference type="EMBL" id="KV441550">
    <property type="protein sequence ID" value="OAG08649.1"/>
    <property type="molecule type" value="Genomic_DNA"/>
</dbReference>
<keyword evidence="10" id="KW-1185">Reference proteome</keyword>
<evidence type="ECO:0000256" key="3">
    <source>
        <dbReference type="ARBA" id="ARBA00023015"/>
    </source>
</evidence>
<proteinExistence type="predicted"/>
<reference evidence="9 10" key="1">
    <citation type="submission" date="2016-05" db="EMBL/GenBank/DDBJ databases">
        <title>Comparative analysis of secretome profiles of manganese(II)-oxidizing ascomycete fungi.</title>
        <authorList>
            <consortium name="DOE Joint Genome Institute"/>
            <person name="Zeiner C.A."/>
            <person name="Purvine S.O."/>
            <person name="Zink E.M."/>
            <person name="Wu S."/>
            <person name="Pasa-Tolic L."/>
            <person name="Chaput D.L."/>
            <person name="Haridas S."/>
            <person name="Grigoriev I.V."/>
            <person name="Santelli C.M."/>
            <person name="Hansel C.M."/>
        </authorList>
    </citation>
    <scope>NUCLEOTIDE SEQUENCE [LARGE SCALE GENOMIC DNA]</scope>
    <source>
        <strain evidence="9 10">AP3s5-JAC2a</strain>
    </source>
</reference>
<accession>A0A177CPD1</accession>
<feature type="domain" description="Xylanolytic transcriptional activator regulatory" evidence="8">
    <location>
        <begin position="298"/>
        <end position="372"/>
    </location>
</feature>
<evidence type="ECO:0000259" key="8">
    <source>
        <dbReference type="SMART" id="SM00906"/>
    </source>
</evidence>
<dbReference type="GeneID" id="28768222"/>
<evidence type="ECO:0000256" key="5">
    <source>
        <dbReference type="ARBA" id="ARBA00023163"/>
    </source>
</evidence>
<dbReference type="RefSeq" id="XP_018039014.1">
    <property type="nucleotide sequence ID" value="XM_018184736.1"/>
</dbReference>
<dbReference type="GO" id="GO:0006351">
    <property type="term" value="P:DNA-templated transcription"/>
    <property type="evidence" value="ECO:0007669"/>
    <property type="project" value="InterPro"/>
</dbReference>
<evidence type="ECO:0000256" key="4">
    <source>
        <dbReference type="ARBA" id="ARBA00023125"/>
    </source>
</evidence>
<evidence type="ECO:0000313" key="9">
    <source>
        <dbReference type="EMBL" id="OAG08649.1"/>
    </source>
</evidence>
<evidence type="ECO:0000256" key="6">
    <source>
        <dbReference type="ARBA" id="ARBA00023242"/>
    </source>
</evidence>
<name>A0A177CPD1_9PLEO</name>
<feature type="region of interest" description="Disordered" evidence="7">
    <location>
        <begin position="644"/>
        <end position="686"/>
    </location>
</feature>
<dbReference type="InterPro" id="IPR007219">
    <property type="entry name" value="XnlR_reg_dom"/>
</dbReference>
<dbReference type="SMART" id="SM00906">
    <property type="entry name" value="Fungal_trans"/>
    <property type="match status" value="1"/>
</dbReference>
<feature type="compositionally biased region" description="Polar residues" evidence="7">
    <location>
        <begin position="661"/>
        <end position="671"/>
    </location>
</feature>
<dbReference type="AlphaFoldDB" id="A0A177CPD1"/>
<dbReference type="GO" id="GO:0000978">
    <property type="term" value="F:RNA polymerase II cis-regulatory region sequence-specific DNA binding"/>
    <property type="evidence" value="ECO:0007669"/>
    <property type="project" value="TreeGrafter"/>
</dbReference>